<evidence type="ECO:0000256" key="2">
    <source>
        <dbReference type="SAM" id="Phobius"/>
    </source>
</evidence>
<organism evidence="4 5">
    <name type="scientific">Thioalkalivibrio halophilus</name>
    <dbReference type="NCBI Taxonomy" id="252474"/>
    <lineage>
        <taxon>Bacteria</taxon>
        <taxon>Pseudomonadati</taxon>
        <taxon>Pseudomonadota</taxon>
        <taxon>Gammaproteobacteria</taxon>
        <taxon>Chromatiales</taxon>
        <taxon>Ectothiorhodospiraceae</taxon>
        <taxon>Thioalkalivibrio</taxon>
    </lineage>
</organism>
<dbReference type="PANTHER" id="PTHR38687">
    <property type="entry name" value="CELL DIVISION PROTEIN DEDD-RELATED"/>
    <property type="match status" value="1"/>
</dbReference>
<dbReference type="InterPro" id="IPR007730">
    <property type="entry name" value="SPOR-like_dom"/>
</dbReference>
<sequence length="218" mass="24067">MRGRGVTVSDEPVVRYRLVGAVILIALAVIFLPWVFDGAGYQYMTDAEDPVPEAPQFAEPDVPLPSERDMRMRDEAPEDEMETPGMDTSRVAEARRLPSDRDAEDDEDDMAGDDSVASPETEAAQGPEPLRREGEPTQEVTSGWAVQVGSYRDGDNAREQEQALRDAGLAAFVEDVTVDGETVYRVKVGPRADREAAIRLREDLEEERDLSGIVVTFP</sequence>
<feature type="compositionally biased region" description="Acidic residues" evidence="1">
    <location>
        <begin position="102"/>
        <end position="112"/>
    </location>
</feature>
<comment type="caution">
    <text evidence="4">The sequence shown here is derived from an EMBL/GenBank/DDBJ whole genome shotgun (WGS) entry which is preliminary data.</text>
</comment>
<dbReference type="GO" id="GO:0032506">
    <property type="term" value="P:cytokinetic process"/>
    <property type="evidence" value="ECO:0007669"/>
    <property type="project" value="TreeGrafter"/>
</dbReference>
<dbReference type="EMBL" id="MUZR01000002">
    <property type="protein sequence ID" value="OOC11472.1"/>
    <property type="molecule type" value="Genomic_DNA"/>
</dbReference>
<feature type="transmembrane region" description="Helical" evidence="2">
    <location>
        <begin position="16"/>
        <end position="36"/>
    </location>
</feature>
<feature type="region of interest" description="Disordered" evidence="1">
    <location>
        <begin position="50"/>
        <end position="143"/>
    </location>
</feature>
<protein>
    <submittedName>
        <fullName evidence="4">SPOR domain-containing protein</fullName>
    </submittedName>
</protein>
<dbReference type="PANTHER" id="PTHR38687:SF1">
    <property type="entry name" value="CELL DIVISION PROTEIN DEDD"/>
    <property type="match status" value="1"/>
</dbReference>
<dbReference type="OrthoDB" id="7069135at2"/>
<dbReference type="InterPro" id="IPR052521">
    <property type="entry name" value="Cell_div_SPOR-domain"/>
</dbReference>
<dbReference type="AlphaFoldDB" id="A0A1V3A2C8"/>
<dbReference type="SUPFAM" id="SSF110997">
    <property type="entry name" value="Sporulation related repeat"/>
    <property type="match status" value="1"/>
</dbReference>
<evidence type="ECO:0000259" key="3">
    <source>
        <dbReference type="PROSITE" id="PS51724"/>
    </source>
</evidence>
<dbReference type="GO" id="GO:0032153">
    <property type="term" value="C:cell division site"/>
    <property type="evidence" value="ECO:0007669"/>
    <property type="project" value="TreeGrafter"/>
</dbReference>
<dbReference type="RefSeq" id="WP_018945736.1">
    <property type="nucleotide sequence ID" value="NZ_MUZR01000002.1"/>
</dbReference>
<evidence type="ECO:0000313" key="4">
    <source>
        <dbReference type="EMBL" id="OOC11472.1"/>
    </source>
</evidence>
<proteinExistence type="predicted"/>
<keyword evidence="2" id="KW-1133">Transmembrane helix</keyword>
<dbReference type="GO" id="GO:0042834">
    <property type="term" value="F:peptidoglycan binding"/>
    <property type="evidence" value="ECO:0007669"/>
    <property type="project" value="InterPro"/>
</dbReference>
<accession>A0A1V3A2C8</accession>
<evidence type="ECO:0000256" key="1">
    <source>
        <dbReference type="SAM" id="MobiDB-lite"/>
    </source>
</evidence>
<dbReference type="Pfam" id="PF05036">
    <property type="entry name" value="SPOR"/>
    <property type="match status" value="1"/>
</dbReference>
<dbReference type="Proteomes" id="UP000189177">
    <property type="component" value="Unassembled WGS sequence"/>
</dbReference>
<dbReference type="GO" id="GO:0030428">
    <property type="term" value="C:cell septum"/>
    <property type="evidence" value="ECO:0007669"/>
    <property type="project" value="TreeGrafter"/>
</dbReference>
<feature type="compositionally biased region" description="Basic and acidic residues" evidence="1">
    <location>
        <begin position="90"/>
        <end position="101"/>
    </location>
</feature>
<name>A0A1V3A2C8_9GAMM</name>
<dbReference type="InterPro" id="IPR036680">
    <property type="entry name" value="SPOR-like_sf"/>
</dbReference>
<feature type="domain" description="SPOR" evidence="3">
    <location>
        <begin position="138"/>
        <end position="217"/>
    </location>
</feature>
<feature type="compositionally biased region" description="Basic and acidic residues" evidence="1">
    <location>
        <begin position="66"/>
        <end position="75"/>
    </location>
</feature>
<dbReference type="STRING" id="252474.B1A74_00455"/>
<evidence type="ECO:0000313" key="5">
    <source>
        <dbReference type="Proteomes" id="UP000189177"/>
    </source>
</evidence>
<gene>
    <name evidence="4" type="ORF">B1A74_00455</name>
</gene>
<keyword evidence="2" id="KW-0812">Transmembrane</keyword>
<keyword evidence="2" id="KW-0472">Membrane</keyword>
<dbReference type="PROSITE" id="PS51724">
    <property type="entry name" value="SPOR"/>
    <property type="match status" value="1"/>
</dbReference>
<keyword evidence="5" id="KW-1185">Reference proteome</keyword>
<dbReference type="Gene3D" id="3.30.70.1070">
    <property type="entry name" value="Sporulation related repeat"/>
    <property type="match status" value="1"/>
</dbReference>
<reference evidence="4 5" key="1">
    <citation type="submission" date="2017-02" db="EMBL/GenBank/DDBJ databases">
        <title>Genomic diversity within the haloalkaliphilic genus Thioalkalivibrio.</title>
        <authorList>
            <person name="Ahn A.-C."/>
            <person name="Meier-Kolthoff J."/>
            <person name="Overmars L."/>
            <person name="Richter M."/>
            <person name="Woyke T."/>
            <person name="Sorokin D.Y."/>
            <person name="Muyzer G."/>
        </authorList>
    </citation>
    <scope>NUCLEOTIDE SEQUENCE [LARGE SCALE GENOMIC DNA]</scope>
    <source>
        <strain evidence="4 5">HL17</strain>
    </source>
</reference>